<evidence type="ECO:0000256" key="2">
    <source>
        <dbReference type="ARBA" id="ARBA00004370"/>
    </source>
</evidence>
<feature type="region of interest" description="Disordered" evidence="11">
    <location>
        <begin position="483"/>
        <end position="533"/>
    </location>
</feature>
<gene>
    <name evidence="15" type="ORF">ISF6_4597</name>
</gene>
<dbReference type="SUPFAM" id="SSF55785">
    <property type="entry name" value="PYP-like sensor domain (PAS domain)"/>
    <property type="match status" value="2"/>
</dbReference>
<keyword evidence="9" id="KW-0902">Two-component regulatory system</keyword>
<evidence type="ECO:0000256" key="7">
    <source>
        <dbReference type="ARBA" id="ARBA00022777"/>
    </source>
</evidence>
<dbReference type="OrthoDB" id="9770795at2"/>
<dbReference type="Gene3D" id="1.10.287.130">
    <property type="match status" value="1"/>
</dbReference>
<dbReference type="PRINTS" id="PR00344">
    <property type="entry name" value="BCTRLSENSOR"/>
</dbReference>
<dbReference type="EC" id="2.7.13.3" evidence="3"/>
<dbReference type="InterPro" id="IPR035965">
    <property type="entry name" value="PAS-like_dom_sf"/>
</dbReference>
<dbReference type="InterPro" id="IPR013767">
    <property type="entry name" value="PAS_fold"/>
</dbReference>
<evidence type="ECO:0000259" key="13">
    <source>
        <dbReference type="PROSITE" id="PS50112"/>
    </source>
</evidence>
<evidence type="ECO:0000256" key="9">
    <source>
        <dbReference type="ARBA" id="ARBA00023012"/>
    </source>
</evidence>
<dbReference type="GO" id="GO:0000155">
    <property type="term" value="F:phosphorelay sensor kinase activity"/>
    <property type="evidence" value="ECO:0007669"/>
    <property type="project" value="InterPro"/>
</dbReference>
<dbReference type="InterPro" id="IPR000700">
    <property type="entry name" value="PAS-assoc_C"/>
</dbReference>
<reference evidence="15 16" key="2">
    <citation type="journal article" date="2016" name="Science">
        <title>A bacterium that degrades and assimilates poly(ethylene terephthalate).</title>
        <authorList>
            <person name="Yoshida S."/>
            <person name="Hiraga K."/>
            <person name="Takehana T."/>
            <person name="Taniguchi I."/>
            <person name="Yamaji H."/>
            <person name="Maeda Y."/>
            <person name="Toyohara K."/>
            <person name="Miyamoto K."/>
            <person name="Kimura Y."/>
            <person name="Oda K."/>
        </authorList>
    </citation>
    <scope>NUCLEOTIDE SEQUENCE [LARGE SCALE GENOMIC DNA]</scope>
    <source>
        <strain evidence="16">NBRC 110686 / TISTR 2288 / 201-F6</strain>
    </source>
</reference>
<evidence type="ECO:0000256" key="8">
    <source>
        <dbReference type="ARBA" id="ARBA00022840"/>
    </source>
</evidence>
<dbReference type="InterPro" id="IPR000014">
    <property type="entry name" value="PAS"/>
</dbReference>
<feature type="domain" description="PAS" evidence="13">
    <location>
        <begin position="13"/>
        <end position="72"/>
    </location>
</feature>
<dbReference type="InterPro" id="IPR036890">
    <property type="entry name" value="HATPase_C_sf"/>
</dbReference>
<dbReference type="GO" id="GO:0005886">
    <property type="term" value="C:plasma membrane"/>
    <property type="evidence" value="ECO:0007669"/>
    <property type="project" value="TreeGrafter"/>
</dbReference>
<proteinExistence type="predicted"/>
<dbReference type="RefSeq" id="WP_082367914.1">
    <property type="nucleotide sequence ID" value="NZ_BBYR01000007.1"/>
</dbReference>
<dbReference type="Pfam" id="PF13426">
    <property type="entry name" value="PAS_9"/>
    <property type="match status" value="1"/>
</dbReference>
<keyword evidence="6" id="KW-0547">Nucleotide-binding</keyword>
<dbReference type="SUPFAM" id="SSF55874">
    <property type="entry name" value="ATPase domain of HSP90 chaperone/DNA topoisomerase II/histidine kinase"/>
    <property type="match status" value="1"/>
</dbReference>
<dbReference type="SUPFAM" id="SSF47384">
    <property type="entry name" value="Homodimeric domain of signal transducing histidine kinase"/>
    <property type="match status" value="1"/>
</dbReference>
<feature type="domain" description="PAS" evidence="13">
    <location>
        <begin position="125"/>
        <end position="169"/>
    </location>
</feature>
<comment type="catalytic activity">
    <reaction evidence="1">
        <text>ATP + protein L-histidine = ADP + protein N-phospho-L-histidine.</text>
        <dbReference type="EC" id="2.7.13.3"/>
    </reaction>
</comment>
<dbReference type="PROSITE" id="PS50113">
    <property type="entry name" value="PAC"/>
    <property type="match status" value="1"/>
</dbReference>
<evidence type="ECO:0000256" key="5">
    <source>
        <dbReference type="ARBA" id="ARBA00022679"/>
    </source>
</evidence>
<dbReference type="EMBL" id="BBYR01000007">
    <property type="protein sequence ID" value="GAP34422.1"/>
    <property type="molecule type" value="Genomic_DNA"/>
</dbReference>
<dbReference type="GO" id="GO:0006355">
    <property type="term" value="P:regulation of DNA-templated transcription"/>
    <property type="evidence" value="ECO:0007669"/>
    <property type="project" value="InterPro"/>
</dbReference>
<evidence type="ECO:0000259" key="14">
    <source>
        <dbReference type="PROSITE" id="PS50113"/>
    </source>
</evidence>
<feature type="domain" description="PAC" evidence="14">
    <location>
        <begin position="202"/>
        <end position="252"/>
    </location>
</feature>
<dbReference type="Pfam" id="PF02518">
    <property type="entry name" value="HATPase_c"/>
    <property type="match status" value="1"/>
</dbReference>
<evidence type="ECO:0000256" key="10">
    <source>
        <dbReference type="ARBA" id="ARBA00023136"/>
    </source>
</evidence>
<dbReference type="GO" id="GO:0009927">
    <property type="term" value="F:histidine phosphotransfer kinase activity"/>
    <property type="evidence" value="ECO:0007669"/>
    <property type="project" value="TreeGrafter"/>
</dbReference>
<dbReference type="Pfam" id="PF00512">
    <property type="entry name" value="HisKA"/>
    <property type="match status" value="1"/>
</dbReference>
<keyword evidence="4" id="KW-0597">Phosphoprotein</keyword>
<dbReference type="FunFam" id="1.10.287.130:FF:000038">
    <property type="entry name" value="Sensory transduction histidine kinase"/>
    <property type="match status" value="1"/>
</dbReference>
<dbReference type="InterPro" id="IPR005467">
    <property type="entry name" value="His_kinase_dom"/>
</dbReference>
<keyword evidence="16" id="KW-1185">Reference proteome</keyword>
<evidence type="ECO:0000256" key="1">
    <source>
        <dbReference type="ARBA" id="ARBA00000085"/>
    </source>
</evidence>
<keyword evidence="8" id="KW-0067">ATP-binding</keyword>
<dbReference type="Gene3D" id="3.30.565.10">
    <property type="entry name" value="Histidine kinase-like ATPase, C-terminal domain"/>
    <property type="match status" value="1"/>
</dbReference>
<dbReference type="CDD" id="cd00130">
    <property type="entry name" value="PAS"/>
    <property type="match status" value="2"/>
</dbReference>
<reference evidence="16" key="1">
    <citation type="submission" date="2015-07" db="EMBL/GenBank/DDBJ databases">
        <title>Discovery of a poly(ethylene terephthalate assimilation.</title>
        <authorList>
            <person name="Yoshida S."/>
            <person name="Hiraga K."/>
            <person name="Takehana T."/>
            <person name="Taniguchi I."/>
            <person name="Yamaji H."/>
            <person name="Maeda Y."/>
            <person name="Toyohara K."/>
            <person name="Miyamoto K."/>
            <person name="Kimura Y."/>
            <person name="Oda K."/>
        </authorList>
    </citation>
    <scope>NUCLEOTIDE SEQUENCE [LARGE SCALE GENOMIC DNA]</scope>
    <source>
        <strain evidence="16">NBRC 110686 / TISTR 2288 / 201-F6</strain>
    </source>
</reference>
<dbReference type="STRING" id="1547922.ISF6_4597"/>
<comment type="subcellular location">
    <subcellularLocation>
        <location evidence="2">Membrane</location>
    </subcellularLocation>
</comment>
<dbReference type="GO" id="GO:0005524">
    <property type="term" value="F:ATP binding"/>
    <property type="evidence" value="ECO:0007669"/>
    <property type="project" value="UniProtKB-KW"/>
</dbReference>
<dbReference type="PANTHER" id="PTHR43047:SF63">
    <property type="entry name" value="HISTIDINE KINASE"/>
    <property type="match status" value="1"/>
</dbReference>
<accession>A0A0K8NVK5</accession>
<dbReference type="InterPro" id="IPR003594">
    <property type="entry name" value="HATPase_dom"/>
</dbReference>
<dbReference type="CDD" id="cd16922">
    <property type="entry name" value="HATPase_EvgS-ArcB-TorS-like"/>
    <property type="match status" value="1"/>
</dbReference>
<evidence type="ECO:0000256" key="4">
    <source>
        <dbReference type="ARBA" id="ARBA00022553"/>
    </source>
</evidence>
<evidence type="ECO:0000259" key="12">
    <source>
        <dbReference type="PROSITE" id="PS50109"/>
    </source>
</evidence>
<dbReference type="AlphaFoldDB" id="A0A0K8NVK5"/>
<dbReference type="PROSITE" id="PS50112">
    <property type="entry name" value="PAS"/>
    <property type="match status" value="2"/>
</dbReference>
<dbReference type="InterPro" id="IPR003661">
    <property type="entry name" value="HisK_dim/P_dom"/>
</dbReference>
<dbReference type="PROSITE" id="PS50109">
    <property type="entry name" value="HIS_KIN"/>
    <property type="match status" value="1"/>
</dbReference>
<keyword evidence="7 15" id="KW-0418">Kinase</keyword>
<comment type="caution">
    <text evidence="15">The sequence shown here is derived from an EMBL/GenBank/DDBJ whole genome shotgun (WGS) entry which is preliminary data.</text>
</comment>
<dbReference type="PANTHER" id="PTHR43047">
    <property type="entry name" value="TWO-COMPONENT HISTIDINE PROTEIN KINASE"/>
    <property type="match status" value="1"/>
</dbReference>
<dbReference type="SMART" id="SM00091">
    <property type="entry name" value="PAS"/>
    <property type="match status" value="2"/>
</dbReference>
<dbReference type="SMART" id="SM00388">
    <property type="entry name" value="HisKA"/>
    <property type="match status" value="1"/>
</dbReference>
<feature type="domain" description="Histidine kinase" evidence="12">
    <location>
        <begin position="270"/>
        <end position="492"/>
    </location>
</feature>
<organism evidence="15 16">
    <name type="scientific">Piscinibacter sakaiensis</name>
    <name type="common">Ideonella sakaiensis</name>
    <dbReference type="NCBI Taxonomy" id="1547922"/>
    <lineage>
        <taxon>Bacteria</taxon>
        <taxon>Pseudomonadati</taxon>
        <taxon>Pseudomonadota</taxon>
        <taxon>Betaproteobacteria</taxon>
        <taxon>Burkholderiales</taxon>
        <taxon>Sphaerotilaceae</taxon>
        <taxon>Piscinibacter</taxon>
    </lineage>
</organism>
<keyword evidence="10" id="KW-0472">Membrane</keyword>
<feature type="compositionally biased region" description="Pro residues" evidence="11">
    <location>
        <begin position="494"/>
        <end position="503"/>
    </location>
</feature>
<keyword evidence="5" id="KW-0808">Transferase</keyword>
<evidence type="ECO:0000256" key="6">
    <source>
        <dbReference type="ARBA" id="ARBA00022741"/>
    </source>
</evidence>
<dbReference type="InterPro" id="IPR004358">
    <property type="entry name" value="Sig_transdc_His_kin-like_C"/>
</dbReference>
<dbReference type="Proteomes" id="UP000037660">
    <property type="component" value="Unassembled WGS sequence"/>
</dbReference>
<dbReference type="Gene3D" id="3.30.450.20">
    <property type="entry name" value="PAS domain"/>
    <property type="match status" value="2"/>
</dbReference>
<evidence type="ECO:0000313" key="16">
    <source>
        <dbReference type="Proteomes" id="UP000037660"/>
    </source>
</evidence>
<evidence type="ECO:0000256" key="3">
    <source>
        <dbReference type="ARBA" id="ARBA00012438"/>
    </source>
</evidence>
<sequence>MPDPSKWLAAESPDALILLDREGVVRHWNAGARAMYGFDADEASGRPFAELVVPDDRHPEQALRLAEALRDGGCTYESVRRRQDGTRLYVDVTQRRVEAPDGTLQVLAAEKDVTLIKVQRDAKLMEARFRDLLESTPDGIVMANPTGHIVIANSQAERLFGYGPGELRGLTVEALLPQRDRHAHVGHRSGYFLQPRTRAMGSGLDLAGLRKDGSEFPIEISLSPLRTDDSAYVMSAIRDISERKRIEQALQEKNLELARANQEKSRFLAGMSHELRTPLNAIIGFTGILLMKLPGPLNDEQVQQLQTVQTSARHLLALINDLLDVSKIEAGRLELALEEVDVGALVEEVASALRPQALGKGLALQLLRPDEAVVLRTDRRALRQIVFNLVGNAVKFTAAGQVVVTLTRHGEGGPAHTEVAVEDTGIGIAEADRHRLFAAFTRLHEEQGSTTEGSGLGLHLSQRLAGRLGGRITLRSAPGVGSRFALELPERPPGEAPRPPDAGPHPALARDPGPRHPAADPHPASPVAKEDAP</sequence>
<dbReference type="NCBIfam" id="TIGR00229">
    <property type="entry name" value="sensory_box"/>
    <property type="match status" value="2"/>
</dbReference>
<evidence type="ECO:0000256" key="11">
    <source>
        <dbReference type="SAM" id="MobiDB-lite"/>
    </source>
</evidence>
<dbReference type="SMART" id="SM00387">
    <property type="entry name" value="HATPase_c"/>
    <property type="match status" value="1"/>
</dbReference>
<dbReference type="CDD" id="cd00082">
    <property type="entry name" value="HisKA"/>
    <property type="match status" value="1"/>
</dbReference>
<dbReference type="Pfam" id="PF00989">
    <property type="entry name" value="PAS"/>
    <property type="match status" value="1"/>
</dbReference>
<evidence type="ECO:0000313" key="15">
    <source>
        <dbReference type="EMBL" id="GAP34422.1"/>
    </source>
</evidence>
<dbReference type="InterPro" id="IPR036097">
    <property type="entry name" value="HisK_dim/P_sf"/>
</dbReference>
<name>A0A0K8NVK5_PISS1</name>
<protein>
    <recommendedName>
        <fullName evidence="3">histidine kinase</fullName>
        <ecNumber evidence="3">2.7.13.3</ecNumber>
    </recommendedName>
</protein>